<dbReference type="SUPFAM" id="SSF46785">
    <property type="entry name" value="Winged helix' DNA-binding domain"/>
    <property type="match status" value="1"/>
</dbReference>
<evidence type="ECO:0000259" key="1">
    <source>
        <dbReference type="Pfam" id="PF03551"/>
    </source>
</evidence>
<dbReference type="PANTHER" id="PTHR33169:SF13">
    <property type="entry name" value="PADR-FAMILY TRANSCRIPTIONAL REGULATOR"/>
    <property type="match status" value="1"/>
</dbReference>
<dbReference type="AlphaFoldDB" id="W9GHK4"/>
<dbReference type="PANTHER" id="PTHR33169">
    <property type="entry name" value="PADR-FAMILY TRANSCRIPTIONAL REGULATOR"/>
    <property type="match status" value="1"/>
</dbReference>
<sequence>MQEPTFLVLTALAGGPRHGYAVMREVTAASEGRVRLRAGTLYAALERLEAEGLVRACDSEVVDGRRRRYYELTDQGAARLAEEAARAAANAARAKRALAARTARAARTVTA</sequence>
<dbReference type="Pfam" id="PF03551">
    <property type="entry name" value="PadR"/>
    <property type="match status" value="1"/>
</dbReference>
<protein>
    <submittedName>
        <fullName evidence="2">PadR family transcriptional regulator</fullName>
    </submittedName>
</protein>
<dbReference type="InterPro" id="IPR036388">
    <property type="entry name" value="WH-like_DNA-bd_sf"/>
</dbReference>
<organism evidence="2 3">
    <name type="scientific">Intrasporangium chromatireducens Q5-1</name>
    <dbReference type="NCBI Taxonomy" id="584657"/>
    <lineage>
        <taxon>Bacteria</taxon>
        <taxon>Bacillati</taxon>
        <taxon>Actinomycetota</taxon>
        <taxon>Actinomycetes</taxon>
        <taxon>Micrococcales</taxon>
        <taxon>Intrasporangiaceae</taxon>
        <taxon>Intrasporangium</taxon>
    </lineage>
</organism>
<dbReference type="OrthoDB" id="122286at2"/>
<reference evidence="3" key="1">
    <citation type="submission" date="2013-08" db="EMBL/GenBank/DDBJ databases">
        <title>Intrasporangium oryzae NRRL B-24470.</title>
        <authorList>
            <person name="Liu H."/>
            <person name="Wang G."/>
        </authorList>
    </citation>
    <scope>NUCLEOTIDE SEQUENCE [LARGE SCALE GENOMIC DNA]</scope>
    <source>
        <strain evidence="3">Q5-1</strain>
    </source>
</reference>
<proteinExistence type="predicted"/>
<dbReference type="InterPro" id="IPR052509">
    <property type="entry name" value="Metal_resp_DNA-bind_regulator"/>
</dbReference>
<dbReference type="InterPro" id="IPR036390">
    <property type="entry name" value="WH_DNA-bd_sf"/>
</dbReference>
<comment type="caution">
    <text evidence="2">The sequence shown here is derived from an EMBL/GenBank/DDBJ whole genome shotgun (WGS) entry which is preliminary data.</text>
</comment>
<evidence type="ECO:0000313" key="3">
    <source>
        <dbReference type="Proteomes" id="UP000019494"/>
    </source>
</evidence>
<dbReference type="Proteomes" id="UP000019494">
    <property type="component" value="Unassembled WGS sequence"/>
</dbReference>
<evidence type="ECO:0000313" key="2">
    <source>
        <dbReference type="EMBL" id="EWT05711.1"/>
    </source>
</evidence>
<dbReference type="Gene3D" id="1.10.10.10">
    <property type="entry name" value="Winged helix-like DNA-binding domain superfamily/Winged helix DNA-binding domain"/>
    <property type="match status" value="1"/>
</dbReference>
<dbReference type="InterPro" id="IPR005149">
    <property type="entry name" value="Tscrpt_reg_PadR_N"/>
</dbReference>
<dbReference type="EMBL" id="AWQS01000092">
    <property type="protein sequence ID" value="EWT05711.1"/>
    <property type="molecule type" value="Genomic_DNA"/>
</dbReference>
<dbReference type="PATRIC" id="fig|584657.3.peg.2390"/>
<gene>
    <name evidence="2" type="ORF">N864_02860</name>
</gene>
<name>W9GHK4_9MICO</name>
<accession>W9GHK4</accession>
<feature type="domain" description="Transcription regulator PadR N-terminal" evidence="1">
    <location>
        <begin position="8"/>
        <end position="82"/>
    </location>
</feature>
<keyword evidence="3" id="KW-1185">Reference proteome</keyword>